<dbReference type="InterPro" id="IPR040709">
    <property type="entry name" value="Importin_rep_1"/>
</dbReference>
<dbReference type="OrthoDB" id="2016913at2759"/>
<dbReference type="AlphaFoldDB" id="A0A6J2K3D5"/>
<dbReference type="Gene3D" id="1.25.10.10">
    <property type="entry name" value="Leucine-rich Repeat Variant"/>
    <property type="match status" value="1"/>
</dbReference>
<evidence type="ECO:0000259" key="6">
    <source>
        <dbReference type="SMART" id="SM00913"/>
    </source>
</evidence>
<dbReference type="Pfam" id="PF18773">
    <property type="entry name" value="Importin_rep"/>
    <property type="match status" value="1"/>
</dbReference>
<comment type="subunit">
    <text evidence="3">Interacts with UBC9, RAN, RBM8A, eIF-1A and PAX6.</text>
</comment>
<keyword evidence="7" id="KW-1185">Reference proteome</keyword>
<dbReference type="GO" id="GO:0005634">
    <property type="term" value="C:nucleus"/>
    <property type="evidence" value="ECO:0007669"/>
    <property type="project" value="UniProtKB-SubCell"/>
</dbReference>
<organism evidence="7 8">
    <name type="scientific">Bombyx mandarina</name>
    <name type="common">Wild silk moth</name>
    <name type="synonym">Wild silkworm</name>
    <dbReference type="NCBI Taxonomy" id="7092"/>
    <lineage>
        <taxon>Eukaryota</taxon>
        <taxon>Metazoa</taxon>
        <taxon>Ecdysozoa</taxon>
        <taxon>Arthropoda</taxon>
        <taxon>Hexapoda</taxon>
        <taxon>Insecta</taxon>
        <taxon>Pterygota</taxon>
        <taxon>Neoptera</taxon>
        <taxon>Endopterygota</taxon>
        <taxon>Lepidoptera</taxon>
        <taxon>Glossata</taxon>
        <taxon>Ditrysia</taxon>
        <taxon>Bombycoidea</taxon>
        <taxon>Bombycidae</taxon>
        <taxon>Bombycinae</taxon>
        <taxon>Bombyx</taxon>
    </lineage>
</organism>
<comment type="subcellular location">
    <subcellularLocation>
        <location evidence="1">Nucleus</location>
    </subcellularLocation>
</comment>
<dbReference type="RefSeq" id="XP_028036425.1">
    <property type="nucleotide sequence ID" value="XM_028180624.1"/>
</dbReference>
<dbReference type="PANTHER" id="PTHR12363:SF33">
    <property type="entry name" value="IMPORTIN-13"/>
    <property type="match status" value="1"/>
</dbReference>
<name>A0A6J2K3D5_BOMMA</name>
<dbReference type="Proteomes" id="UP000504629">
    <property type="component" value="Unplaced"/>
</dbReference>
<dbReference type="InterPro" id="IPR051345">
    <property type="entry name" value="Importin_beta-like_NTR"/>
</dbReference>
<dbReference type="Pfam" id="PF18806">
    <property type="entry name" value="Importin_rep_3"/>
    <property type="match status" value="1"/>
</dbReference>
<evidence type="ECO:0000256" key="2">
    <source>
        <dbReference type="ARBA" id="ARBA00007991"/>
    </source>
</evidence>
<evidence type="ECO:0000256" key="1">
    <source>
        <dbReference type="ARBA" id="ARBA00004123"/>
    </source>
</evidence>
<comment type="similarity">
    <text evidence="2">Belongs to the importin beta family.</text>
</comment>
<dbReference type="KEGG" id="bman:114247625"/>
<sequence length="933" mass="101477">MEYTVQNLEYAVSVFYNGEQTERANAHAWLTTAQRVPEAWNFVWDLLQPTKGTEVQFYASTTLHTKILRCWNEVPPESYEELGNKLLQAVFTYSNGPKIVTNRLCISLAAFILQQGTVDLATILRPLSNVENTSLLLEVLTVIPEEFNSMTMALELRTKNRIALQQACPAVLDDMLRYLQTVYNDFQEQPSADLIQTWTTAASCACSWLTLDGEDAADNVVLADRMPLCRALLTVVHVLYTWNDAVSDSSLEACEASLAALREAGGARHRHTALQLLADLAALTAPIMRKDDVPNSINEELLLALITCCVALGETHAKALVEVTETNDASENACGARQLLDILLAAQAAPGHYPVHETRSNLVFGFWYTLQDEVLHIIDDTKVIHPVWKEVFSRLLLALVTKSEAAPENNLSKDDLELLRCYRQDIADTVMYCFAILGDWCWSTVESAFNSAETDSRREAALHIFLSLADAAPYERAPDALFNMLEHAVNIANTSTDNRMLNTALDCLGGYASWLSSVSGQERCAALGLSSVMAAGAALQRCVAPAALALRKLCADCSAPAADLAPDIVHAARSTGGRSDGWVRRQLCGAAGAALAAAPPLLAAPLLEDLARTLRDDIAMQRRDVNLTCCAAECAAVVMAALAPSPALAAQLFRIIAPTLPPLAQHEALVEYLFTILKQTVSALMEECVPLVAEIAELLMTGFTNFSCAPGLDIVKLLVLVVGEWSGSAALVSSVVATSVQELAPQPAARPDLSDGLFAMLMALTKKKPEVLNWIEHLLPELVDLGGNSIRVWAPGAVRSVCGWLSALCVARPRAAHARGAALTHALLICIGGVMPRNQVMPVSDLLLSMNRADWGEEEEKLETWLRTSLAPSDFPTPHATHAHKQKFIAGVLRERTSKRRILEVVQEFSLACRGLIGTEYSRQAIASRSLVS</sequence>
<dbReference type="SUPFAM" id="SSF48371">
    <property type="entry name" value="ARM repeat"/>
    <property type="match status" value="1"/>
</dbReference>
<dbReference type="GO" id="GO:0005737">
    <property type="term" value="C:cytoplasm"/>
    <property type="evidence" value="ECO:0007669"/>
    <property type="project" value="TreeGrafter"/>
</dbReference>
<evidence type="ECO:0000256" key="3">
    <source>
        <dbReference type="ARBA" id="ARBA00011422"/>
    </source>
</evidence>
<evidence type="ECO:0000313" key="7">
    <source>
        <dbReference type="Proteomes" id="UP000504629"/>
    </source>
</evidence>
<dbReference type="SMART" id="SM00913">
    <property type="entry name" value="IBN_N"/>
    <property type="match status" value="1"/>
</dbReference>
<gene>
    <name evidence="8 9" type="primary">LOC114247625</name>
</gene>
<keyword evidence="5" id="KW-0539">Nucleus</keyword>
<evidence type="ECO:0000313" key="9">
    <source>
        <dbReference type="RefSeq" id="XP_028036426.1"/>
    </source>
</evidence>
<evidence type="ECO:0000256" key="4">
    <source>
        <dbReference type="ARBA" id="ARBA00022448"/>
    </source>
</evidence>
<dbReference type="GeneID" id="114247625"/>
<reference evidence="8 9" key="1">
    <citation type="submission" date="2025-04" db="UniProtKB">
        <authorList>
            <consortium name="RefSeq"/>
        </authorList>
    </citation>
    <scope>IDENTIFICATION</scope>
    <source>
        <tissue evidence="8 9">Silk gland</tissue>
    </source>
</reference>
<dbReference type="RefSeq" id="XP_028036426.1">
    <property type="nucleotide sequence ID" value="XM_028180625.1"/>
</dbReference>
<dbReference type="InterPro" id="IPR001494">
    <property type="entry name" value="Importin-beta_N"/>
</dbReference>
<feature type="domain" description="Importin N-terminal" evidence="6">
    <location>
        <begin position="26"/>
        <end position="92"/>
    </location>
</feature>
<keyword evidence="4" id="KW-0813">Transport</keyword>
<proteinExistence type="inferred from homology"/>
<accession>A0A6J2K3D5</accession>
<dbReference type="CTD" id="12582"/>
<dbReference type="GO" id="GO:0006606">
    <property type="term" value="P:protein import into nucleus"/>
    <property type="evidence" value="ECO:0007669"/>
    <property type="project" value="TreeGrafter"/>
</dbReference>
<dbReference type="InterPro" id="IPR016024">
    <property type="entry name" value="ARM-type_fold"/>
</dbReference>
<dbReference type="InterPro" id="IPR040520">
    <property type="entry name" value="Importin_rep_3"/>
</dbReference>
<dbReference type="InterPro" id="IPR011989">
    <property type="entry name" value="ARM-like"/>
</dbReference>
<protein>
    <submittedName>
        <fullName evidence="8 9">Importin-13</fullName>
    </submittedName>
</protein>
<evidence type="ECO:0000313" key="8">
    <source>
        <dbReference type="RefSeq" id="XP_028036425.1"/>
    </source>
</evidence>
<evidence type="ECO:0000256" key="5">
    <source>
        <dbReference type="ARBA" id="ARBA00023242"/>
    </source>
</evidence>
<dbReference type="GO" id="GO:0031267">
    <property type="term" value="F:small GTPase binding"/>
    <property type="evidence" value="ECO:0007669"/>
    <property type="project" value="InterPro"/>
</dbReference>
<dbReference type="PANTHER" id="PTHR12363">
    <property type="entry name" value="TRANSPORTIN 3 AND IMPORTIN 13"/>
    <property type="match status" value="1"/>
</dbReference>
<dbReference type="Pfam" id="PF03810">
    <property type="entry name" value="IBN_N"/>
    <property type="match status" value="1"/>
</dbReference>